<dbReference type="AlphaFoldDB" id="A0A2T6C2A8"/>
<evidence type="ECO:0000256" key="1">
    <source>
        <dbReference type="PROSITE-ProRule" id="PRU00409"/>
    </source>
</evidence>
<dbReference type="Gene3D" id="3.30.470.20">
    <property type="entry name" value="ATP-grasp fold, B domain"/>
    <property type="match status" value="1"/>
</dbReference>
<protein>
    <submittedName>
        <fullName evidence="3">YheC/D-like protein</fullName>
    </submittedName>
</protein>
<keyword evidence="4" id="KW-1185">Reference proteome</keyword>
<reference evidence="3 4" key="1">
    <citation type="submission" date="2018-04" db="EMBL/GenBank/DDBJ databases">
        <title>Genomic Encyclopedia of Archaeal and Bacterial Type Strains, Phase II (KMG-II): from individual species to whole genera.</title>
        <authorList>
            <person name="Goeker M."/>
        </authorList>
    </citation>
    <scope>NUCLEOTIDE SEQUENCE [LARGE SCALE GENOMIC DNA]</scope>
    <source>
        <strain evidence="3 4">DSM 45787</strain>
    </source>
</reference>
<name>A0A2T6C2A8_9BACL</name>
<dbReference type="PROSITE" id="PS50975">
    <property type="entry name" value="ATP_GRASP"/>
    <property type="match status" value="1"/>
</dbReference>
<dbReference type="GO" id="GO:0005524">
    <property type="term" value="F:ATP binding"/>
    <property type="evidence" value="ECO:0007669"/>
    <property type="project" value="UniProtKB-UniRule"/>
</dbReference>
<dbReference type="EMBL" id="QBKR01000005">
    <property type="protein sequence ID" value="PTX62445.1"/>
    <property type="molecule type" value="Genomic_DNA"/>
</dbReference>
<keyword evidence="1" id="KW-0067">ATP-binding</keyword>
<dbReference type="InterPro" id="IPR026838">
    <property type="entry name" value="YheC/D"/>
</dbReference>
<dbReference type="SUPFAM" id="SSF56059">
    <property type="entry name" value="Glutathione synthetase ATP-binding domain-like"/>
    <property type="match status" value="1"/>
</dbReference>
<keyword evidence="1" id="KW-0547">Nucleotide-binding</keyword>
<dbReference type="GO" id="GO:0046872">
    <property type="term" value="F:metal ion binding"/>
    <property type="evidence" value="ECO:0007669"/>
    <property type="project" value="InterPro"/>
</dbReference>
<dbReference type="InterPro" id="IPR011761">
    <property type="entry name" value="ATP-grasp"/>
</dbReference>
<feature type="domain" description="ATP-grasp" evidence="2">
    <location>
        <begin position="23"/>
        <end position="245"/>
    </location>
</feature>
<proteinExistence type="predicted"/>
<evidence type="ECO:0000313" key="4">
    <source>
        <dbReference type="Proteomes" id="UP000244240"/>
    </source>
</evidence>
<organism evidence="3 4">
    <name type="scientific">Melghirimyces profundicolus</name>
    <dbReference type="NCBI Taxonomy" id="1242148"/>
    <lineage>
        <taxon>Bacteria</taxon>
        <taxon>Bacillati</taxon>
        <taxon>Bacillota</taxon>
        <taxon>Bacilli</taxon>
        <taxon>Bacillales</taxon>
        <taxon>Thermoactinomycetaceae</taxon>
        <taxon>Melghirimyces</taxon>
    </lineage>
</organism>
<accession>A0A2T6C2A8</accession>
<sequence length="247" mass="28527">MSMMKRNYRQIASKGLKTRVMEQHPLLRSHLPRTVWFSIDSLKRMLREYPTVFVKPDKGGGGAGIVRIRERSGNYEVCFRQVCRTLEGATLPFTVEKLLSPGRKYLLQQGIDLATVQSRPFDIRVLLQKPNRWTVSGMVAKVAGKGQFLTNHSQGGRPLQLEQALKKVDLPKKPERLKRVLERVSLLAAEVLEARFPGIKELGIDVGLDQQGKLWIFEVNTRPRFQMFRKIGRPEIYRRILMVHRRL</sequence>
<evidence type="ECO:0000313" key="3">
    <source>
        <dbReference type="EMBL" id="PTX62445.1"/>
    </source>
</evidence>
<gene>
    <name evidence="3" type="ORF">C8P63_10540</name>
</gene>
<evidence type="ECO:0000259" key="2">
    <source>
        <dbReference type="PROSITE" id="PS50975"/>
    </source>
</evidence>
<dbReference type="Pfam" id="PF14398">
    <property type="entry name" value="ATPgrasp_YheCD"/>
    <property type="match status" value="1"/>
</dbReference>
<comment type="caution">
    <text evidence="3">The sequence shown here is derived from an EMBL/GenBank/DDBJ whole genome shotgun (WGS) entry which is preliminary data.</text>
</comment>
<dbReference type="Proteomes" id="UP000244240">
    <property type="component" value="Unassembled WGS sequence"/>
</dbReference>